<dbReference type="Proteomes" id="UP001056778">
    <property type="component" value="Chromosome 9"/>
</dbReference>
<comment type="caution">
    <text evidence="1">The sequence shown here is derived from an EMBL/GenBank/DDBJ whole genome shotgun (WGS) entry which is preliminary data.</text>
</comment>
<dbReference type="EMBL" id="CM043023">
    <property type="protein sequence ID" value="KAI4455793.1"/>
    <property type="molecule type" value="Genomic_DNA"/>
</dbReference>
<reference evidence="1" key="1">
    <citation type="submission" date="2022-04" db="EMBL/GenBank/DDBJ databases">
        <title>Chromosome-scale genome assembly of Holotrichia oblita Faldermann.</title>
        <authorList>
            <person name="Rongchong L."/>
        </authorList>
    </citation>
    <scope>NUCLEOTIDE SEQUENCE</scope>
    <source>
        <strain evidence="1">81SQS9</strain>
    </source>
</reference>
<accession>A0ACB9SLW9</accession>
<organism evidence="1 2">
    <name type="scientific">Holotrichia oblita</name>
    <name type="common">Chafer beetle</name>
    <dbReference type="NCBI Taxonomy" id="644536"/>
    <lineage>
        <taxon>Eukaryota</taxon>
        <taxon>Metazoa</taxon>
        <taxon>Ecdysozoa</taxon>
        <taxon>Arthropoda</taxon>
        <taxon>Hexapoda</taxon>
        <taxon>Insecta</taxon>
        <taxon>Pterygota</taxon>
        <taxon>Neoptera</taxon>
        <taxon>Endopterygota</taxon>
        <taxon>Coleoptera</taxon>
        <taxon>Polyphaga</taxon>
        <taxon>Scarabaeiformia</taxon>
        <taxon>Scarabaeidae</taxon>
        <taxon>Melolonthinae</taxon>
        <taxon>Holotrichia</taxon>
    </lineage>
</organism>
<protein>
    <submittedName>
        <fullName evidence="1">Transposase protein</fullName>
    </submittedName>
</protein>
<evidence type="ECO:0000313" key="2">
    <source>
        <dbReference type="Proteomes" id="UP001056778"/>
    </source>
</evidence>
<evidence type="ECO:0000313" key="1">
    <source>
        <dbReference type="EMBL" id="KAI4455793.1"/>
    </source>
</evidence>
<name>A0ACB9SLW9_HOLOL</name>
<gene>
    <name evidence="1" type="ORF">MML48_9g00001726</name>
</gene>
<keyword evidence="2" id="KW-1185">Reference proteome</keyword>
<sequence>MHYFPNLSHDMERFKKWLVVNPALKNLDPNQIYPAKVVCRRHFLPEYISGKGRLYRTAVPTLNLPSDVQTTSKYEGETFAEVDEPGPSTSTRHNVDPISTEFDLDMLDVLLDEEEMTDTFDFSKVESITSTAKKTPPTPSVSIYTGVRRKKRVIPWPNKKETAFRQAFQKMKKELYRARRKTCSLKERCKIASSAASKTLFQNMHLWSPLIANFFMSQVKNVKKDVHGRRFTFNDKVFALALCKQSGKGYRFLSKLFALPSRKTISSFLSTISLETGFNSCVFQQLKKSAEKLEEKSKYCVLMFDEMAKIFETGLKPLVIVCDQGSTNVAAINYLVKQTQNKYLREGRDLPDCNIISIADTEIICIYDPPHLIKGLRNNFVDKDIVFINDNDKLSKASWQDIIRAYKIDLPSGLLRMLPKLTDHHVLPEGLKRKKMKVSVCTQVLSHRVAATIKRMSLDGSKSLDGSICMRPEATDTADLILFLDQLFDSVNGSGGIPKSGKLLPHMRFWLSATKKLENMYFLTVDGKKVRPPSLKNWVVTLRGFRILYDKIINVLGFKYFSPRGMNQDPLENFFGLMRQHAGRNINPTCSAFSEYYKSLLVNSMASRHSINANCEKDDTTEYLVTLRKFLDTTTNQEEDMENIAPIVNISTETVSVSKDALSFVSGYIIKKVLLSVGNCVDCRNSITEAPAGGRHLFTESLEFSTEHRLQYCNEEFFGNMKLIYTLCINMLPNICYKNNLGKLMYLSVSNKIDLGYLIKCNAHKAHISKTIVIQFIKVIIFNYCKGASRYLSGKDSRITSDQFLQRCKNKYLKSRKK</sequence>
<proteinExistence type="predicted"/>